<evidence type="ECO:0000256" key="1">
    <source>
        <dbReference type="ARBA" id="ARBA00004613"/>
    </source>
</evidence>
<evidence type="ECO:0000256" key="4">
    <source>
        <dbReference type="ARBA" id="ARBA00012632"/>
    </source>
</evidence>
<reference evidence="20 21" key="1">
    <citation type="submission" date="2019-08" db="EMBL/GenBank/DDBJ databases">
        <title>The genome sequence of a newly discovered highly antifungal drug resistant Aspergillus species, Aspergillus tanneri NIH 1004.</title>
        <authorList>
            <person name="Mounaud S."/>
            <person name="Singh I."/>
            <person name="Joardar V."/>
            <person name="Pakala S."/>
            <person name="Pakala S."/>
            <person name="Venepally P."/>
            <person name="Chung J.K."/>
            <person name="Losada L."/>
            <person name="Nierman W.C."/>
        </authorList>
    </citation>
    <scope>NUCLEOTIDE SEQUENCE [LARGE SCALE GENOMIC DNA]</scope>
    <source>
        <strain evidence="20 21">NIH1004</strain>
    </source>
</reference>
<dbReference type="AlphaFoldDB" id="A0A5M9MPL8"/>
<comment type="subcellular location">
    <subcellularLocation>
        <location evidence="1">Secreted</location>
    </subcellularLocation>
</comment>
<evidence type="ECO:0000256" key="7">
    <source>
        <dbReference type="ARBA" id="ARBA00023157"/>
    </source>
</evidence>
<dbReference type="FunFam" id="3.40.50.1240:FF:000027">
    <property type="entry name" value="3-phytase A"/>
    <property type="match status" value="1"/>
</dbReference>
<dbReference type="GO" id="GO:0005576">
    <property type="term" value="C:extracellular region"/>
    <property type="evidence" value="ECO:0007669"/>
    <property type="project" value="UniProtKB-SubCell"/>
</dbReference>
<dbReference type="Gene3D" id="3.40.50.1240">
    <property type="entry name" value="Phosphoglycerate mutase-like"/>
    <property type="match status" value="1"/>
</dbReference>
<evidence type="ECO:0000313" key="20">
    <source>
        <dbReference type="EMBL" id="KAA8648975.1"/>
    </source>
</evidence>
<dbReference type="VEuPathDB" id="FungiDB:EYZ11_009876"/>
<evidence type="ECO:0000256" key="16">
    <source>
        <dbReference type="ARBA" id="ARBA00044106"/>
    </source>
</evidence>
<evidence type="ECO:0000256" key="13">
    <source>
        <dbReference type="ARBA" id="ARBA00043721"/>
    </source>
</evidence>
<evidence type="ECO:0000313" key="21">
    <source>
        <dbReference type="Proteomes" id="UP000324241"/>
    </source>
</evidence>
<feature type="transmembrane region" description="Helical" evidence="19">
    <location>
        <begin position="110"/>
        <end position="131"/>
    </location>
</feature>
<comment type="catalytic activity">
    <reaction evidence="14">
        <text>1D-myo-inositol 1,2,4,5,6-pentakisphosphate + H2O = 1D-myo-inositol 1,2,5,6-tetrakisphosphate + phosphate</text>
        <dbReference type="Rhea" id="RHEA:77115"/>
        <dbReference type="ChEBI" id="CHEBI:15377"/>
        <dbReference type="ChEBI" id="CHEBI:43474"/>
        <dbReference type="ChEBI" id="CHEBI:57798"/>
        <dbReference type="ChEBI" id="CHEBI:195535"/>
    </reaction>
    <physiologicalReaction direction="left-to-right" evidence="14">
        <dbReference type="Rhea" id="RHEA:77116"/>
    </physiologicalReaction>
</comment>
<protein>
    <recommendedName>
        <fullName evidence="16">Phytase A</fullName>
        <ecNumber evidence="4">3.1.3.8</ecNumber>
    </recommendedName>
    <alternativeName>
        <fullName evidence="17">Histidine acid phosphatase phyA</fullName>
    </alternativeName>
    <alternativeName>
        <fullName evidence="10">Myo-inositol hexakisphosphate phosphohydrolase A</fullName>
    </alternativeName>
    <alternativeName>
        <fullName evidence="9">Myo-inositol-hexaphosphate 3-phosphohydrolase A</fullName>
    </alternativeName>
</protein>
<dbReference type="PROSITE" id="PS00778">
    <property type="entry name" value="HIS_ACID_PHOSPHAT_2"/>
    <property type="match status" value="1"/>
</dbReference>
<dbReference type="GO" id="GO:0016158">
    <property type="term" value="F:inositol hexakisphosphate 3-phosphatase activity"/>
    <property type="evidence" value="ECO:0007669"/>
    <property type="project" value="UniProtKB-EC"/>
</dbReference>
<evidence type="ECO:0000256" key="3">
    <source>
        <dbReference type="ARBA" id="ARBA00011245"/>
    </source>
</evidence>
<dbReference type="InterPro" id="IPR033379">
    <property type="entry name" value="Acid_Pase_AS"/>
</dbReference>
<organism evidence="20 21">
    <name type="scientific">Aspergillus tanneri</name>
    <dbReference type="NCBI Taxonomy" id="1220188"/>
    <lineage>
        <taxon>Eukaryota</taxon>
        <taxon>Fungi</taxon>
        <taxon>Dikarya</taxon>
        <taxon>Ascomycota</taxon>
        <taxon>Pezizomycotina</taxon>
        <taxon>Eurotiomycetes</taxon>
        <taxon>Eurotiomycetidae</taxon>
        <taxon>Eurotiales</taxon>
        <taxon>Aspergillaceae</taxon>
        <taxon>Aspergillus</taxon>
        <taxon>Aspergillus subgen. Circumdati</taxon>
    </lineage>
</organism>
<sequence length="582" mass="64462">MEYSGSTTHNTGQHHSASAQTEPLPSCFDPAFLLQKRAHHSPPVVLALRAYVRSHCDTVTAEYVSYQPALSCCDDRQGDALFEKVRMKARGLYKDVRVLHTARQVVNKKIIIVGIMGVTIALLLWISYFLLRASGSPVLDRPRDVCSTVDQGYLCFAPDSHLWGQYSPYFSLANQSSVPQNIPGNCRITFAQVLSRHGARYPTGSKSDKYARLISGIKQNTTSFRGKYAFLNDYTYALGKDNLTAFGEYQLVDSGIKFYRRYESLARTNVPFIRASGSNRVIASGEKFIKGFQKTKLDDPQSIPNQTAPVISVIFPEKDGFNNTLDHGGCTKFEGSTLGHDAKATFRDVFTPTIRRRLEEGLPGAKLSNKDVVSLMDLCSYETVAATPDGSELSPFCALFSHKEWEQYDYLQSLDKYYGYGAGNPLGPTQGIGFANELIARLTKSPVHDDTSTNHTLDSRPDTFPVDSALYADFSHDSLMVSVFFALGLYNGTKPLSKTSVESTQETDGYASAWLVPFAARAYIEKMQCSGEKDPLVRVLVNDRVVPLHGCSTDQFGRCKLDDFIQGLSFVRSGGNWGDCFT</sequence>
<dbReference type="EMBL" id="QUQM01000003">
    <property type="protein sequence ID" value="KAA8648975.1"/>
    <property type="molecule type" value="Genomic_DNA"/>
</dbReference>
<keyword evidence="8" id="KW-0325">Glycoprotein</keyword>
<dbReference type="OrthoDB" id="6509975at2759"/>
<comment type="similarity">
    <text evidence="2">Belongs to the histidine acid phosphatase family.</text>
</comment>
<comment type="catalytic activity">
    <reaction evidence="13">
        <text>1D-myo-inositol 1,2,6-trisphosphate + H2O = 1D-myo-inositol 1,2-bisphosphate + phosphate</text>
        <dbReference type="Rhea" id="RHEA:77131"/>
        <dbReference type="ChEBI" id="CHEBI:15377"/>
        <dbReference type="ChEBI" id="CHEBI:43474"/>
        <dbReference type="ChEBI" id="CHEBI:195537"/>
        <dbReference type="ChEBI" id="CHEBI:195539"/>
    </reaction>
    <physiologicalReaction direction="left-to-right" evidence="13">
        <dbReference type="Rhea" id="RHEA:77132"/>
    </physiologicalReaction>
</comment>
<evidence type="ECO:0000256" key="10">
    <source>
        <dbReference type="ARBA" id="ARBA00042300"/>
    </source>
</evidence>
<dbReference type="Proteomes" id="UP000324241">
    <property type="component" value="Unassembled WGS sequence"/>
</dbReference>
<evidence type="ECO:0000256" key="11">
    <source>
        <dbReference type="ARBA" id="ARBA00043670"/>
    </source>
</evidence>
<keyword evidence="19" id="KW-0472">Membrane</keyword>
<dbReference type="RefSeq" id="XP_033428336.1">
    <property type="nucleotide sequence ID" value="XM_033569530.1"/>
</dbReference>
<evidence type="ECO:0000256" key="6">
    <source>
        <dbReference type="ARBA" id="ARBA00022801"/>
    </source>
</evidence>
<dbReference type="GeneID" id="54327567"/>
<keyword evidence="5" id="KW-0964">Secreted</keyword>
<gene>
    <name evidence="20" type="ORF">ATNIH1004_004865</name>
</gene>
<accession>A0A5M9MPL8</accession>
<evidence type="ECO:0000256" key="15">
    <source>
        <dbReference type="ARBA" id="ARBA00043788"/>
    </source>
</evidence>
<keyword evidence="19" id="KW-1133">Transmembrane helix</keyword>
<dbReference type="InterPro" id="IPR029033">
    <property type="entry name" value="His_PPase_superfam"/>
</dbReference>
<dbReference type="PANTHER" id="PTHR20963">
    <property type="entry name" value="MULTIPLE INOSITOL POLYPHOSPHATE PHOSPHATASE-RELATED"/>
    <property type="match status" value="1"/>
</dbReference>
<comment type="catalytic activity">
    <reaction evidence="15">
        <text>1D-myo-inositol hexakisphosphate + H2O = 1D-myo-inositol 1,2,4,5,6-pentakisphosphate + phosphate</text>
        <dbReference type="Rhea" id="RHEA:16989"/>
        <dbReference type="ChEBI" id="CHEBI:15377"/>
        <dbReference type="ChEBI" id="CHEBI:43474"/>
        <dbReference type="ChEBI" id="CHEBI:57798"/>
        <dbReference type="ChEBI" id="CHEBI:58130"/>
        <dbReference type="EC" id="3.1.3.8"/>
    </reaction>
    <physiologicalReaction direction="left-to-right" evidence="15">
        <dbReference type="Rhea" id="RHEA:16990"/>
    </physiologicalReaction>
</comment>
<evidence type="ECO:0000256" key="17">
    <source>
        <dbReference type="ARBA" id="ARBA00044262"/>
    </source>
</evidence>
<evidence type="ECO:0000256" key="18">
    <source>
        <dbReference type="SAM" id="MobiDB-lite"/>
    </source>
</evidence>
<dbReference type="SUPFAM" id="SSF53254">
    <property type="entry name" value="Phosphoglycerate mutase-like"/>
    <property type="match status" value="1"/>
</dbReference>
<dbReference type="InterPro" id="IPR000560">
    <property type="entry name" value="His_Pase_clade-2"/>
</dbReference>
<dbReference type="CDD" id="cd07061">
    <property type="entry name" value="HP_HAP_like"/>
    <property type="match status" value="1"/>
</dbReference>
<dbReference type="Pfam" id="PF00328">
    <property type="entry name" value="His_Phos_2"/>
    <property type="match status" value="1"/>
</dbReference>
<dbReference type="PANTHER" id="PTHR20963:SF24">
    <property type="entry name" value="3-PHYTASE B"/>
    <property type="match status" value="1"/>
</dbReference>
<comment type="subunit">
    <text evidence="3">Monomer.</text>
</comment>
<evidence type="ECO:0000256" key="8">
    <source>
        <dbReference type="ARBA" id="ARBA00023180"/>
    </source>
</evidence>
<evidence type="ECO:0000256" key="2">
    <source>
        <dbReference type="ARBA" id="ARBA00005375"/>
    </source>
</evidence>
<evidence type="ECO:0000256" key="14">
    <source>
        <dbReference type="ARBA" id="ARBA00043748"/>
    </source>
</evidence>
<evidence type="ECO:0000256" key="5">
    <source>
        <dbReference type="ARBA" id="ARBA00022525"/>
    </source>
</evidence>
<evidence type="ECO:0000256" key="12">
    <source>
        <dbReference type="ARBA" id="ARBA00043675"/>
    </source>
</evidence>
<keyword evidence="7" id="KW-1015">Disulfide bond</keyword>
<name>A0A5M9MPL8_9EURO</name>
<dbReference type="PROSITE" id="PS00616">
    <property type="entry name" value="HIS_ACID_PHOSPHAT_1"/>
    <property type="match status" value="1"/>
</dbReference>
<dbReference type="EC" id="3.1.3.8" evidence="4"/>
<comment type="catalytic activity">
    <reaction evidence="11">
        <text>1D-myo-inositol 1,2,5,6-tetrakisphosphate + H2O = 1D-myo-inositol 1,2,6-trisphosphate + phosphate</text>
        <dbReference type="Rhea" id="RHEA:77119"/>
        <dbReference type="ChEBI" id="CHEBI:15377"/>
        <dbReference type="ChEBI" id="CHEBI:43474"/>
        <dbReference type="ChEBI" id="CHEBI:195535"/>
        <dbReference type="ChEBI" id="CHEBI:195537"/>
    </reaction>
    <physiologicalReaction direction="left-to-right" evidence="11">
        <dbReference type="Rhea" id="RHEA:77120"/>
    </physiologicalReaction>
</comment>
<evidence type="ECO:0000256" key="9">
    <source>
        <dbReference type="ARBA" id="ARBA00041857"/>
    </source>
</evidence>
<dbReference type="GO" id="GO:0003993">
    <property type="term" value="F:acid phosphatase activity"/>
    <property type="evidence" value="ECO:0007669"/>
    <property type="project" value="TreeGrafter"/>
</dbReference>
<keyword evidence="19" id="KW-0812">Transmembrane</keyword>
<evidence type="ECO:0000256" key="19">
    <source>
        <dbReference type="SAM" id="Phobius"/>
    </source>
</evidence>
<feature type="region of interest" description="Disordered" evidence="18">
    <location>
        <begin position="1"/>
        <end position="22"/>
    </location>
</feature>
<comment type="catalytic activity">
    <reaction evidence="12">
        <text>1D-myo-inositol 1,2-bisphosphate + H2O = 1D-myo-inositol 2-phosphate + phosphate</text>
        <dbReference type="Rhea" id="RHEA:77135"/>
        <dbReference type="ChEBI" id="CHEBI:15377"/>
        <dbReference type="ChEBI" id="CHEBI:43474"/>
        <dbReference type="ChEBI" id="CHEBI:84142"/>
        <dbReference type="ChEBI" id="CHEBI:195539"/>
    </reaction>
    <physiologicalReaction direction="left-to-right" evidence="12">
        <dbReference type="Rhea" id="RHEA:77136"/>
    </physiologicalReaction>
</comment>
<comment type="caution">
    <text evidence="20">The sequence shown here is derived from an EMBL/GenBank/DDBJ whole genome shotgun (WGS) entry which is preliminary data.</text>
</comment>
<proteinExistence type="inferred from homology"/>
<keyword evidence="6" id="KW-0378">Hydrolase</keyword>